<feature type="region of interest" description="Disordered" evidence="1">
    <location>
        <begin position="280"/>
        <end position="300"/>
    </location>
</feature>
<keyword evidence="3" id="KW-1185">Reference proteome</keyword>
<dbReference type="AlphaFoldDB" id="A0A9W8MI55"/>
<reference evidence="2" key="1">
    <citation type="submission" date="2022-06" db="EMBL/GenBank/DDBJ databases">
        <title>Genome Sequence of Candolleomyces eurysporus.</title>
        <authorList>
            <person name="Buettner E."/>
        </authorList>
    </citation>
    <scope>NUCLEOTIDE SEQUENCE</scope>
    <source>
        <strain evidence="2">VTCC 930004</strain>
    </source>
</reference>
<organism evidence="2 3">
    <name type="scientific">Candolleomyces eurysporus</name>
    <dbReference type="NCBI Taxonomy" id="2828524"/>
    <lineage>
        <taxon>Eukaryota</taxon>
        <taxon>Fungi</taxon>
        <taxon>Dikarya</taxon>
        <taxon>Basidiomycota</taxon>
        <taxon>Agaricomycotina</taxon>
        <taxon>Agaricomycetes</taxon>
        <taxon>Agaricomycetidae</taxon>
        <taxon>Agaricales</taxon>
        <taxon>Agaricineae</taxon>
        <taxon>Psathyrellaceae</taxon>
        <taxon>Candolleomyces</taxon>
    </lineage>
</organism>
<feature type="compositionally biased region" description="Low complexity" evidence="1">
    <location>
        <begin position="288"/>
        <end position="299"/>
    </location>
</feature>
<sequence length="442" mass="48881">MQISTVNLIGHDQTVMSYENQSTDGDVLPADLRRVNFSLRNVRDTVIQWNRASVLLARQNEAERHSTRAPEGKKTPLDRRDVLNEIALAIFAEYQGHSTQEQQQEQQQASKLLSLIEGAGDQRLKLATSTIQSINGLAARWPARAIAQHIIRFFDFLCPEESTGCFEKFTTGDEIVDYIKAFHANFFDGPGSKLEGVLKSFCTGQGQVELSSNDIRQVCLLLAIVPAEETELSVAIVSALGIFSLPPEAIANGVRTSMKDNMVELFPSIQVKVEQISSASTANRKGKSSSARRSASSASARKRLSYKGKVLGIGKGTSKSFRWWNIVSDKRVDSPQAFSLAEAPNPGDLVCQWNPKMSTARAWLRRAGSWEDISTAYLTNDGSVVHPSFPLEGESRRILTYAHTGSRVPSYVLPKTYAKKLKVGFDVPDVDIEEEEEQEGEE</sequence>
<evidence type="ECO:0000256" key="1">
    <source>
        <dbReference type="SAM" id="MobiDB-lite"/>
    </source>
</evidence>
<protein>
    <submittedName>
        <fullName evidence="2">Uncharacterized protein</fullName>
    </submittedName>
</protein>
<evidence type="ECO:0000313" key="2">
    <source>
        <dbReference type="EMBL" id="KAJ2931536.1"/>
    </source>
</evidence>
<gene>
    <name evidence="2" type="ORF">H1R20_g5545</name>
</gene>
<name>A0A9W8MI55_9AGAR</name>
<dbReference type="EMBL" id="JANBPK010000807">
    <property type="protein sequence ID" value="KAJ2931536.1"/>
    <property type="molecule type" value="Genomic_DNA"/>
</dbReference>
<accession>A0A9W8MI55</accession>
<dbReference type="Proteomes" id="UP001140091">
    <property type="component" value="Unassembled WGS sequence"/>
</dbReference>
<comment type="caution">
    <text evidence="2">The sequence shown here is derived from an EMBL/GenBank/DDBJ whole genome shotgun (WGS) entry which is preliminary data.</text>
</comment>
<feature type="non-terminal residue" evidence="2">
    <location>
        <position position="1"/>
    </location>
</feature>
<proteinExistence type="predicted"/>
<evidence type="ECO:0000313" key="3">
    <source>
        <dbReference type="Proteomes" id="UP001140091"/>
    </source>
</evidence>